<name>A0A177VD76_9BASI</name>
<keyword evidence="7" id="KW-0539">Nucleus</keyword>
<sequence length="435" mass="50198">MPRISERARLLQLLRRYLRLLDLAAAIDSGDEEEADEVADGLVLVDSHRYLHRQRDEAQIRLRNSFSRCEEYLAANEDDFRRGFRVSHAQFSFIVEQIEPDELFHQGNMGRPMFPVRHQVLLVLWRLGHSGTGATLFQIGQRFGVGEGTVVLWTDRVLSALMSLERRFMWWPSPGERAQLRRELTNEHGLAGCIGFIDGSHINLAVAPARHDAADFFNRHHRHSFNLLAVVDRHLRFRFLHLGFPGSAHDQRVYRACALAQSPDSHFSTDEFILGDSGYTCDAHLVSLFRRFRGQESLDPDQVCFNRHASSRRVAVEHAFGVLKLRWQSLRALPVSLRSEVDEARAACWIRACVVLHNALRDQQADPGLWLTAIEREEAQRQYGEDFTRWEEHVSDDEDAVGLNEVEEEDERSVGQQLRSRVQIYASMWRQQRDA</sequence>
<keyword evidence="6" id="KW-0378">Hydrolase</keyword>
<evidence type="ECO:0000313" key="10">
    <source>
        <dbReference type="EMBL" id="KAE8246967.1"/>
    </source>
</evidence>
<comment type="cofactor">
    <cofactor evidence="1">
        <name>a divalent metal cation</name>
        <dbReference type="ChEBI" id="CHEBI:60240"/>
    </cofactor>
</comment>
<evidence type="ECO:0000256" key="1">
    <source>
        <dbReference type="ARBA" id="ARBA00001968"/>
    </source>
</evidence>
<organism evidence="10 11">
    <name type="scientific">Tilletia caries</name>
    <name type="common">wheat bunt fungus</name>
    <dbReference type="NCBI Taxonomy" id="13290"/>
    <lineage>
        <taxon>Eukaryota</taxon>
        <taxon>Fungi</taxon>
        <taxon>Dikarya</taxon>
        <taxon>Basidiomycota</taxon>
        <taxon>Ustilaginomycotina</taxon>
        <taxon>Exobasidiomycetes</taxon>
        <taxon>Tilletiales</taxon>
        <taxon>Tilletiaceae</taxon>
        <taxon>Tilletia</taxon>
    </lineage>
</organism>
<keyword evidence="5" id="KW-0479">Metal-binding</keyword>
<dbReference type="InterPro" id="IPR027806">
    <property type="entry name" value="HARBI1_dom"/>
</dbReference>
<dbReference type="EMBL" id="LWDD02001604">
    <property type="protein sequence ID" value="KAE8246967.1"/>
    <property type="molecule type" value="Genomic_DNA"/>
</dbReference>
<evidence type="ECO:0000313" key="11">
    <source>
        <dbReference type="Proteomes" id="UP000077671"/>
    </source>
</evidence>
<dbReference type="PANTHER" id="PTHR22930">
    <property type="match status" value="1"/>
</dbReference>
<reference evidence="9" key="3">
    <citation type="submission" date="2020-10" db="EMBL/GenBank/DDBJ databases">
        <authorList>
            <person name="Sedaghatjoo S."/>
        </authorList>
    </citation>
    <scope>NUCLEOTIDE SEQUENCE</scope>
    <source>
        <strain evidence="9">AZH3</strain>
    </source>
</reference>
<evidence type="ECO:0000313" key="9">
    <source>
        <dbReference type="EMBL" id="CAD6938584.1"/>
    </source>
</evidence>
<reference evidence="10" key="2">
    <citation type="journal article" date="2019" name="IMA Fungus">
        <title>Genome sequencing and comparison of five Tilletia species to identify candidate genes for the detection of regulated species infecting wheat.</title>
        <authorList>
            <person name="Nguyen H.D.T."/>
            <person name="Sultana T."/>
            <person name="Kesanakurti P."/>
            <person name="Hambleton S."/>
        </authorList>
    </citation>
    <scope>NUCLEOTIDE SEQUENCE</scope>
    <source>
        <strain evidence="10">DAOMC 238032</strain>
    </source>
</reference>
<protein>
    <recommendedName>
        <fullName evidence="8">DDE Tnp4 domain-containing protein</fullName>
    </recommendedName>
</protein>
<gene>
    <name evidence="10" type="ORF">A4X03_0g7183</name>
    <name evidence="9" type="ORF">JKIAZH3_G1612</name>
</gene>
<dbReference type="Proteomes" id="UP000836402">
    <property type="component" value="Unassembled WGS sequence"/>
</dbReference>
<keyword evidence="12" id="KW-1185">Reference proteome</keyword>
<evidence type="ECO:0000256" key="7">
    <source>
        <dbReference type="ARBA" id="ARBA00023242"/>
    </source>
</evidence>
<evidence type="ECO:0000256" key="6">
    <source>
        <dbReference type="ARBA" id="ARBA00022801"/>
    </source>
</evidence>
<keyword evidence="4" id="KW-0540">Nuclease</keyword>
<comment type="similarity">
    <text evidence="3">Belongs to the HARBI1 family.</text>
</comment>
<dbReference type="Proteomes" id="UP000077671">
    <property type="component" value="Unassembled WGS sequence"/>
</dbReference>
<evidence type="ECO:0000256" key="2">
    <source>
        <dbReference type="ARBA" id="ARBA00004123"/>
    </source>
</evidence>
<dbReference type="GO" id="GO:0004518">
    <property type="term" value="F:nuclease activity"/>
    <property type="evidence" value="ECO:0007669"/>
    <property type="project" value="UniProtKB-KW"/>
</dbReference>
<dbReference type="Pfam" id="PF13359">
    <property type="entry name" value="DDE_Tnp_4"/>
    <property type="match status" value="1"/>
</dbReference>
<evidence type="ECO:0000256" key="5">
    <source>
        <dbReference type="ARBA" id="ARBA00022723"/>
    </source>
</evidence>
<dbReference type="EMBL" id="CAJHJG010004134">
    <property type="protein sequence ID" value="CAD6938584.1"/>
    <property type="molecule type" value="Genomic_DNA"/>
</dbReference>
<dbReference type="GO" id="GO:0046872">
    <property type="term" value="F:metal ion binding"/>
    <property type="evidence" value="ECO:0007669"/>
    <property type="project" value="UniProtKB-KW"/>
</dbReference>
<evidence type="ECO:0000256" key="3">
    <source>
        <dbReference type="ARBA" id="ARBA00006958"/>
    </source>
</evidence>
<comment type="subcellular location">
    <subcellularLocation>
        <location evidence="2">Nucleus</location>
    </subcellularLocation>
</comment>
<dbReference type="GO" id="GO:0016787">
    <property type="term" value="F:hydrolase activity"/>
    <property type="evidence" value="ECO:0007669"/>
    <property type="project" value="UniProtKB-KW"/>
</dbReference>
<comment type="caution">
    <text evidence="10">The sequence shown here is derived from an EMBL/GenBank/DDBJ whole genome shotgun (WGS) entry which is preliminary data.</text>
</comment>
<dbReference type="InterPro" id="IPR045249">
    <property type="entry name" value="HARBI1-like"/>
</dbReference>
<dbReference type="AlphaFoldDB" id="A0A177VD76"/>
<dbReference type="GO" id="GO:0005634">
    <property type="term" value="C:nucleus"/>
    <property type="evidence" value="ECO:0007669"/>
    <property type="project" value="UniProtKB-SubCell"/>
</dbReference>
<evidence type="ECO:0000259" key="8">
    <source>
        <dbReference type="Pfam" id="PF13359"/>
    </source>
</evidence>
<reference evidence="10" key="1">
    <citation type="submission" date="2016-04" db="EMBL/GenBank/DDBJ databases">
        <authorList>
            <person name="Nguyen H.D."/>
            <person name="Kesanakurti P."/>
            <person name="Cullis J."/>
            <person name="Levesque C.A."/>
            <person name="Hambleton S."/>
        </authorList>
    </citation>
    <scope>NUCLEOTIDE SEQUENCE</scope>
    <source>
        <strain evidence="10">DAOMC 238032</strain>
    </source>
</reference>
<feature type="domain" description="DDE Tnp4" evidence="8">
    <location>
        <begin position="197"/>
        <end position="358"/>
    </location>
</feature>
<accession>A0A177VD76</accession>
<evidence type="ECO:0000313" key="12">
    <source>
        <dbReference type="Proteomes" id="UP000836402"/>
    </source>
</evidence>
<evidence type="ECO:0000256" key="4">
    <source>
        <dbReference type="ARBA" id="ARBA00022722"/>
    </source>
</evidence>
<proteinExistence type="inferred from homology"/>
<dbReference type="PANTHER" id="PTHR22930:SF85">
    <property type="entry name" value="GH03217P-RELATED"/>
    <property type="match status" value="1"/>
</dbReference>